<dbReference type="EMBL" id="QPFP01000003">
    <property type="protein sequence ID" value="TEB38300.1"/>
    <property type="molecule type" value="Genomic_DNA"/>
</dbReference>
<gene>
    <name evidence="1" type="ORF">FA13DRAFT_1725957</name>
</gene>
<evidence type="ECO:0000313" key="1">
    <source>
        <dbReference type="EMBL" id="TEB38300.1"/>
    </source>
</evidence>
<protein>
    <submittedName>
        <fullName evidence="1">Uncharacterized protein</fullName>
    </submittedName>
</protein>
<reference evidence="1 2" key="1">
    <citation type="journal article" date="2019" name="Nat. Ecol. Evol.">
        <title>Megaphylogeny resolves global patterns of mushroom evolution.</title>
        <authorList>
            <person name="Varga T."/>
            <person name="Krizsan K."/>
            <person name="Foldi C."/>
            <person name="Dima B."/>
            <person name="Sanchez-Garcia M."/>
            <person name="Sanchez-Ramirez S."/>
            <person name="Szollosi G.J."/>
            <person name="Szarkandi J.G."/>
            <person name="Papp V."/>
            <person name="Albert L."/>
            <person name="Andreopoulos W."/>
            <person name="Angelini C."/>
            <person name="Antonin V."/>
            <person name="Barry K.W."/>
            <person name="Bougher N.L."/>
            <person name="Buchanan P."/>
            <person name="Buyck B."/>
            <person name="Bense V."/>
            <person name="Catcheside P."/>
            <person name="Chovatia M."/>
            <person name="Cooper J."/>
            <person name="Damon W."/>
            <person name="Desjardin D."/>
            <person name="Finy P."/>
            <person name="Geml J."/>
            <person name="Haridas S."/>
            <person name="Hughes K."/>
            <person name="Justo A."/>
            <person name="Karasinski D."/>
            <person name="Kautmanova I."/>
            <person name="Kiss B."/>
            <person name="Kocsube S."/>
            <person name="Kotiranta H."/>
            <person name="LaButti K.M."/>
            <person name="Lechner B.E."/>
            <person name="Liimatainen K."/>
            <person name="Lipzen A."/>
            <person name="Lukacs Z."/>
            <person name="Mihaltcheva S."/>
            <person name="Morgado L.N."/>
            <person name="Niskanen T."/>
            <person name="Noordeloos M.E."/>
            <person name="Ohm R.A."/>
            <person name="Ortiz-Santana B."/>
            <person name="Ovrebo C."/>
            <person name="Racz N."/>
            <person name="Riley R."/>
            <person name="Savchenko A."/>
            <person name="Shiryaev A."/>
            <person name="Soop K."/>
            <person name="Spirin V."/>
            <person name="Szebenyi C."/>
            <person name="Tomsovsky M."/>
            <person name="Tulloss R.E."/>
            <person name="Uehling J."/>
            <person name="Grigoriev I.V."/>
            <person name="Vagvolgyi C."/>
            <person name="Papp T."/>
            <person name="Martin F.M."/>
            <person name="Miettinen O."/>
            <person name="Hibbett D.S."/>
            <person name="Nagy L.G."/>
        </authorList>
    </citation>
    <scope>NUCLEOTIDE SEQUENCE [LARGE SCALE GENOMIC DNA]</scope>
    <source>
        <strain evidence="1 2">FP101781</strain>
    </source>
</reference>
<keyword evidence="2" id="KW-1185">Reference proteome</keyword>
<organism evidence="1 2">
    <name type="scientific">Coprinellus micaceus</name>
    <name type="common">Glistening ink-cap mushroom</name>
    <name type="synonym">Coprinus micaceus</name>
    <dbReference type="NCBI Taxonomy" id="71717"/>
    <lineage>
        <taxon>Eukaryota</taxon>
        <taxon>Fungi</taxon>
        <taxon>Dikarya</taxon>
        <taxon>Basidiomycota</taxon>
        <taxon>Agaricomycotina</taxon>
        <taxon>Agaricomycetes</taxon>
        <taxon>Agaricomycetidae</taxon>
        <taxon>Agaricales</taxon>
        <taxon>Agaricineae</taxon>
        <taxon>Psathyrellaceae</taxon>
        <taxon>Coprinellus</taxon>
    </lineage>
</organism>
<proteinExistence type="predicted"/>
<dbReference type="Proteomes" id="UP000298030">
    <property type="component" value="Unassembled WGS sequence"/>
</dbReference>
<accession>A0A4Y7TVU0</accession>
<dbReference type="AlphaFoldDB" id="A0A4Y7TVU0"/>
<evidence type="ECO:0000313" key="2">
    <source>
        <dbReference type="Proteomes" id="UP000298030"/>
    </source>
</evidence>
<name>A0A4Y7TVU0_COPMI</name>
<comment type="caution">
    <text evidence="1">The sequence shown here is derived from an EMBL/GenBank/DDBJ whole genome shotgun (WGS) entry which is preliminary data.</text>
</comment>
<sequence length="52" mass="5581">MVVVKTLKLTRDCRSVGDQTLRLVLYSDCFPKTGKCGLSAEFVCAALAGEDA</sequence>